<dbReference type="CDD" id="cd21109">
    <property type="entry name" value="SPASM"/>
    <property type="match status" value="1"/>
</dbReference>
<evidence type="ECO:0000256" key="3">
    <source>
        <dbReference type="ARBA" id="ARBA00022691"/>
    </source>
</evidence>
<dbReference type="SFLD" id="SFLDS00029">
    <property type="entry name" value="Radical_SAM"/>
    <property type="match status" value="1"/>
</dbReference>
<dbReference type="SMART" id="SM00729">
    <property type="entry name" value="Elp3"/>
    <property type="match status" value="1"/>
</dbReference>
<dbReference type="RefSeq" id="WP_169717877.1">
    <property type="nucleotide sequence ID" value="NZ_CP155573.1"/>
</dbReference>
<evidence type="ECO:0000313" key="9">
    <source>
        <dbReference type="Proteomes" id="UP000216752"/>
    </source>
</evidence>
<dbReference type="InterPro" id="IPR007197">
    <property type="entry name" value="rSAM"/>
</dbReference>
<protein>
    <submittedName>
        <fullName evidence="8">GTP 3',8-cyclase</fullName>
    </submittedName>
</protein>
<dbReference type="PANTHER" id="PTHR11228:SF7">
    <property type="entry name" value="PQQA PEPTIDE CYCLASE"/>
    <property type="match status" value="1"/>
</dbReference>
<accession>A0ABZ3IG70</accession>
<dbReference type="InterPro" id="IPR006638">
    <property type="entry name" value="Elp3/MiaA/NifB-like_rSAM"/>
</dbReference>
<keyword evidence="4" id="KW-0479">Metal-binding</keyword>
<dbReference type="SFLD" id="SFLDG01387">
    <property type="entry name" value="BtrN-like_SPASM_domain_contain"/>
    <property type="match status" value="1"/>
</dbReference>
<dbReference type="Proteomes" id="UP000216752">
    <property type="component" value="Chromosome"/>
</dbReference>
<name>A0ABZ3IG70_9FIRM</name>
<evidence type="ECO:0000256" key="2">
    <source>
        <dbReference type="ARBA" id="ARBA00022485"/>
    </source>
</evidence>
<organism evidence="8 9">
    <name type="scientific">Sporomusa silvacetica DSM 10669</name>
    <dbReference type="NCBI Taxonomy" id="1123289"/>
    <lineage>
        <taxon>Bacteria</taxon>
        <taxon>Bacillati</taxon>
        <taxon>Bacillota</taxon>
        <taxon>Negativicutes</taxon>
        <taxon>Selenomonadales</taxon>
        <taxon>Sporomusaceae</taxon>
        <taxon>Sporomusa</taxon>
    </lineage>
</organism>
<evidence type="ECO:0000256" key="6">
    <source>
        <dbReference type="ARBA" id="ARBA00023014"/>
    </source>
</evidence>
<dbReference type="SFLD" id="SFLDG01067">
    <property type="entry name" value="SPASM/twitch_domain_containing"/>
    <property type="match status" value="1"/>
</dbReference>
<dbReference type="InterPro" id="IPR034391">
    <property type="entry name" value="AdoMet-like_SPASM_containing"/>
</dbReference>
<keyword evidence="2" id="KW-0004">4Fe-4S</keyword>
<gene>
    <name evidence="8" type="primary">moaA_3</name>
    <name evidence="8" type="ORF">SPSIL_007850</name>
</gene>
<dbReference type="Gene3D" id="3.20.20.70">
    <property type="entry name" value="Aldolase class I"/>
    <property type="match status" value="1"/>
</dbReference>
<dbReference type="InterPro" id="IPR013785">
    <property type="entry name" value="Aldolase_TIM"/>
</dbReference>
<evidence type="ECO:0000313" key="8">
    <source>
        <dbReference type="EMBL" id="XFO64682.1"/>
    </source>
</evidence>
<evidence type="ECO:0000256" key="1">
    <source>
        <dbReference type="ARBA" id="ARBA00001966"/>
    </source>
</evidence>
<proteinExistence type="predicted"/>
<dbReference type="Pfam" id="PF04055">
    <property type="entry name" value="Radical_SAM"/>
    <property type="match status" value="1"/>
</dbReference>
<evidence type="ECO:0000259" key="7">
    <source>
        <dbReference type="PROSITE" id="PS51918"/>
    </source>
</evidence>
<dbReference type="PROSITE" id="PS51918">
    <property type="entry name" value="RADICAL_SAM"/>
    <property type="match status" value="1"/>
</dbReference>
<evidence type="ECO:0000256" key="4">
    <source>
        <dbReference type="ARBA" id="ARBA00022723"/>
    </source>
</evidence>
<reference evidence="8" key="1">
    <citation type="submission" date="2024-05" db="EMBL/GenBank/DDBJ databases">
        <title>Isolation and characterization of Sporomusa carbonis sp. nov., a carboxydotrophic hydrogenogen in the genus of Sporomusa isolated from a charcoal burning pile.</title>
        <authorList>
            <person name="Boeer T."/>
            <person name="Rosenbaum F."/>
            <person name="Eysell L."/>
            <person name="Mueller V."/>
            <person name="Daniel R."/>
            <person name="Poehlein A."/>
        </authorList>
    </citation>
    <scope>NUCLEOTIDE SEQUENCE [LARGE SCALE GENOMIC DNA]</scope>
    <source>
        <strain evidence="8">DSM 10669</strain>
    </source>
</reference>
<keyword evidence="3" id="KW-0949">S-adenosyl-L-methionine</keyword>
<feature type="domain" description="Radical SAM core" evidence="7">
    <location>
        <begin position="21"/>
        <end position="259"/>
    </location>
</feature>
<dbReference type="SUPFAM" id="SSF102114">
    <property type="entry name" value="Radical SAM enzymes"/>
    <property type="match status" value="1"/>
</dbReference>
<keyword evidence="5" id="KW-0408">Iron</keyword>
<dbReference type="CDD" id="cd01335">
    <property type="entry name" value="Radical_SAM"/>
    <property type="match status" value="1"/>
</dbReference>
<dbReference type="PANTHER" id="PTHR11228">
    <property type="entry name" value="RADICAL SAM DOMAIN PROTEIN"/>
    <property type="match status" value="1"/>
</dbReference>
<dbReference type="EMBL" id="CP155573">
    <property type="protein sequence ID" value="XFO64682.1"/>
    <property type="molecule type" value="Genomic_DNA"/>
</dbReference>
<sequence>MTVIAPSYDKNRTNLRDVIPLASPYTVQIEPTRMCNLRCFFCMHHSRGTSNDLLKESGFKLAHMDMDLYDKIVRDIMCFSEQPKMINFCGIGEPLMNPRFGEMIRRMRAAGYSGRIITYTNGVLLTPAVVDELTSSGLSEIRISLNGLTAEKYKQVTGVKLSMEEYVENIRYLYKHKKDTKIYIKIIENLFEQDDDREKFYQMFGGSSDVMYVENIIQLQRQMKDYGGITEENYKNVFNEPMTRDWKTCACMFYQTHIDADGYVFFCVSLGNPSKYAIGNIKDDSLVEIWNGRNRLKLLCTNLRNGSDSIPMCVNCEGKYDIISDEEYLDDSSEMLLDRLPGCD</sequence>
<keyword evidence="9" id="KW-1185">Reference proteome</keyword>
<dbReference type="InterPro" id="IPR050377">
    <property type="entry name" value="Radical_SAM_PqqE_MftC-like"/>
</dbReference>
<comment type="cofactor">
    <cofactor evidence="1">
        <name>[4Fe-4S] cluster</name>
        <dbReference type="ChEBI" id="CHEBI:49883"/>
    </cofactor>
</comment>
<dbReference type="Pfam" id="PF13186">
    <property type="entry name" value="SPASM"/>
    <property type="match status" value="1"/>
</dbReference>
<dbReference type="InterPro" id="IPR058240">
    <property type="entry name" value="rSAM_sf"/>
</dbReference>
<evidence type="ECO:0000256" key="5">
    <source>
        <dbReference type="ARBA" id="ARBA00023004"/>
    </source>
</evidence>
<dbReference type="InterPro" id="IPR023885">
    <property type="entry name" value="4Fe4S-binding_SPASM_dom"/>
</dbReference>
<keyword evidence="6" id="KW-0411">Iron-sulfur</keyword>